<dbReference type="Pfam" id="PF02739">
    <property type="entry name" value="5_3_exonuc_N"/>
    <property type="match status" value="1"/>
</dbReference>
<dbReference type="EC" id="2.7.7.7" evidence="2 16"/>
<dbReference type="CDD" id="cd09898">
    <property type="entry name" value="H3TH_53EXO"/>
    <property type="match status" value="1"/>
</dbReference>
<dbReference type="Pfam" id="PF22619">
    <property type="entry name" value="DNA_polI_exo1"/>
    <property type="match status" value="1"/>
</dbReference>
<dbReference type="CDD" id="cd08637">
    <property type="entry name" value="DNA_pol_A_pol_I_C"/>
    <property type="match status" value="1"/>
</dbReference>
<keyword evidence="11 17" id="KW-0239">DNA-directed DNA polymerase</keyword>
<dbReference type="SUPFAM" id="SSF47807">
    <property type="entry name" value="5' to 3' exonuclease, C-terminal subdomain"/>
    <property type="match status" value="1"/>
</dbReference>
<evidence type="ECO:0000256" key="15">
    <source>
        <dbReference type="ARBA" id="ARBA00053603"/>
    </source>
</evidence>
<evidence type="ECO:0000256" key="7">
    <source>
        <dbReference type="ARBA" id="ARBA00022722"/>
    </source>
</evidence>
<dbReference type="NCBIfam" id="TIGR00593">
    <property type="entry name" value="pola"/>
    <property type="match status" value="1"/>
</dbReference>
<dbReference type="InterPro" id="IPR018320">
    <property type="entry name" value="DNA_polymerase_1"/>
</dbReference>
<evidence type="ECO:0000256" key="12">
    <source>
        <dbReference type="ARBA" id="ARBA00023125"/>
    </source>
</evidence>
<keyword evidence="13 17" id="KW-0234">DNA repair</keyword>
<evidence type="ECO:0000313" key="21">
    <source>
        <dbReference type="EMBL" id="BEH01216.1"/>
    </source>
</evidence>
<keyword evidence="8 17" id="KW-0227">DNA damage</keyword>
<evidence type="ECO:0000256" key="14">
    <source>
        <dbReference type="ARBA" id="ARBA00049244"/>
    </source>
</evidence>
<dbReference type="PRINTS" id="PR00868">
    <property type="entry name" value="DNAPOLI"/>
</dbReference>
<dbReference type="SMART" id="SM00474">
    <property type="entry name" value="35EXOc"/>
    <property type="match status" value="1"/>
</dbReference>
<evidence type="ECO:0000256" key="3">
    <source>
        <dbReference type="ARBA" id="ARBA00020311"/>
    </source>
</evidence>
<dbReference type="KEGG" id="broo:brsh051_04970"/>
<dbReference type="GO" id="GO:0003677">
    <property type="term" value="F:DNA binding"/>
    <property type="evidence" value="ECO:0007669"/>
    <property type="project" value="UniProtKB-UniRule"/>
</dbReference>
<dbReference type="InterPro" id="IPR020045">
    <property type="entry name" value="DNA_polI_H3TH"/>
</dbReference>
<reference evidence="21" key="1">
    <citation type="journal article" date="2024" name="Int. J. Syst. Evol. Microbiol.">
        <title>Brooklawnia propionicigenes sp. nov., a facultatively anaerobic, propionate-producing bacterium isolated from a methanogenic reactor treating waste from cattle farms.</title>
        <authorList>
            <person name="Akita Y."/>
            <person name="Ueki A."/>
            <person name="Tonouchi A."/>
            <person name="Sugawara Y."/>
            <person name="Honma S."/>
            <person name="Kaku N."/>
            <person name="Ueki K."/>
        </authorList>
    </citation>
    <scope>NUCLEOTIDE SEQUENCE</scope>
    <source>
        <strain evidence="21">SH051</strain>
    </source>
</reference>
<keyword evidence="7" id="KW-0540">Nuclease</keyword>
<dbReference type="InterPro" id="IPR002562">
    <property type="entry name" value="3'-5'_exonuclease_dom"/>
</dbReference>
<name>A0AAN0K606_9ACTN</name>
<dbReference type="InterPro" id="IPR012337">
    <property type="entry name" value="RNaseH-like_sf"/>
</dbReference>
<feature type="domain" description="3'-5' exonuclease" evidence="18">
    <location>
        <begin position="308"/>
        <end position="486"/>
    </location>
</feature>
<dbReference type="Proteomes" id="UP001431656">
    <property type="component" value="Chromosome"/>
</dbReference>
<evidence type="ECO:0000256" key="8">
    <source>
        <dbReference type="ARBA" id="ARBA00022763"/>
    </source>
</evidence>
<accession>A0AAN0K606</accession>
<feature type="domain" description="5'-3' exonuclease" evidence="19">
    <location>
        <begin position="6"/>
        <end position="266"/>
    </location>
</feature>
<keyword evidence="4 17" id="KW-0808">Transferase</keyword>
<dbReference type="InterPro" id="IPR002298">
    <property type="entry name" value="DNA_polymerase_A"/>
</dbReference>
<dbReference type="Pfam" id="PF00476">
    <property type="entry name" value="DNA_pol_A"/>
    <property type="match status" value="1"/>
</dbReference>
<evidence type="ECO:0000256" key="9">
    <source>
        <dbReference type="ARBA" id="ARBA00022801"/>
    </source>
</evidence>
<evidence type="ECO:0000256" key="6">
    <source>
        <dbReference type="ARBA" id="ARBA00022705"/>
    </source>
</evidence>
<dbReference type="GO" id="GO:0008408">
    <property type="term" value="F:3'-5' exonuclease activity"/>
    <property type="evidence" value="ECO:0007669"/>
    <property type="project" value="InterPro"/>
</dbReference>
<dbReference type="SMART" id="SM00482">
    <property type="entry name" value="POLAc"/>
    <property type="match status" value="1"/>
</dbReference>
<dbReference type="CDD" id="cd06140">
    <property type="entry name" value="DNA_polA_I_Bacillus_like_exo"/>
    <property type="match status" value="1"/>
</dbReference>
<dbReference type="InterPro" id="IPR029060">
    <property type="entry name" value="PIN-like_dom_sf"/>
</dbReference>
<dbReference type="InterPro" id="IPR043502">
    <property type="entry name" value="DNA/RNA_pol_sf"/>
</dbReference>
<sequence>MTSAQPKVMLIDGHSMAYRAYYALPVDSFATATGQHTNAVFGFTSMLINILRDERPTHVAVAFDVSRSTFRTVEYQDYKATRSKSPDEFNGQVALICEVLDALNIPHLSLDGYEADDIIATLSRQADERGWENIIVTGDRDSFQLVDDNTTVLYPVRGVSELARMTPEAIEAKYGVGPQRYPELAALVGETSDNLPGVPGVGVKTAAKWLASFSGLENLLARADQVPGKAGASFREHIEDVRRNRHLNRLVNDLTLDLGLTDLELHGWDRTAVHQLFDALEFRVLRERLLEAFPDDDNVAEQSGFELAGERLAAGQLAGWLAEHAHGPLTGVDPSGRWGSGRGEITALALAGSDGTACWIDVADLDAPDEQALAHWLADPAYPKALHSAKGPMLAVWEQGWQLNGLVCDTELVAYLLRPDQRSYDLADLSIRYLKRELRVDSSGEGAVGQQTLDFGDSSDDDESQAAMLRARAVVDLSTTMTAELDSLGQLRLLNDLELPLQRILARMERTGIALDCEVLDQLYHEFDARVRSAEQAAWDLVGQQVNLGSPKQLQAVLFDQFDLPRTKKIKSGYTTDAEALEGLYARTGHPFLEHLLAHRDATKLRQAVEGLRKSVADDGRVHTTYLQTIAATGRLSSADPNLQNIPIRTEAGRRIRSAFCVGEGYEALMSADYSQIEMRVMADASGDEDLIEAFRSGVDFHTVTASKVFGVPADQVTGVQRASVKQMNYGLAYGLSAYGLSTRLGVSVAEARELMDDYFTTFGGVRDYLNDVVAQARRTGFTETLAGRRRYLPDLISSNRQRREMAERMALNAPIQGSAADIIKIAMIGLDTALTSSGLKSRVLLQIHDELVLEVGPGEREQVTELVREQMAGAANLMVPLDVSIGYGPTWLDAAH</sequence>
<keyword evidence="22" id="KW-1185">Reference proteome</keyword>
<dbReference type="SMART" id="SM00279">
    <property type="entry name" value="HhH2"/>
    <property type="match status" value="1"/>
</dbReference>
<dbReference type="InterPro" id="IPR019760">
    <property type="entry name" value="DNA-dir_DNA_pol_A_CS"/>
</dbReference>
<dbReference type="SUPFAM" id="SSF53098">
    <property type="entry name" value="Ribonuclease H-like"/>
    <property type="match status" value="1"/>
</dbReference>
<dbReference type="PROSITE" id="PS00447">
    <property type="entry name" value="DNA_POLYMERASE_A"/>
    <property type="match status" value="1"/>
</dbReference>
<dbReference type="InterPro" id="IPR008918">
    <property type="entry name" value="HhH2"/>
</dbReference>
<keyword evidence="6 17" id="KW-0235">DNA replication</keyword>
<protein>
    <recommendedName>
        <fullName evidence="3 16">DNA polymerase I</fullName>
        <ecNumber evidence="2 16">2.7.7.7</ecNumber>
    </recommendedName>
</protein>
<dbReference type="SUPFAM" id="SSF88723">
    <property type="entry name" value="PIN domain-like"/>
    <property type="match status" value="1"/>
</dbReference>
<dbReference type="FunFam" id="1.10.150.20:FF:000003">
    <property type="entry name" value="DNA polymerase I"/>
    <property type="match status" value="1"/>
</dbReference>
<dbReference type="Gene3D" id="1.10.150.20">
    <property type="entry name" value="5' to 3' exonuclease, C-terminal subdomain"/>
    <property type="match status" value="2"/>
</dbReference>
<evidence type="ECO:0000256" key="17">
    <source>
        <dbReference type="RuleBase" id="RU004460"/>
    </source>
</evidence>
<dbReference type="NCBIfam" id="NF004397">
    <property type="entry name" value="PRK05755.1"/>
    <property type="match status" value="1"/>
</dbReference>
<evidence type="ECO:0000256" key="1">
    <source>
        <dbReference type="ARBA" id="ARBA00007705"/>
    </source>
</evidence>
<keyword evidence="9" id="KW-0378">Hydrolase</keyword>
<dbReference type="PANTHER" id="PTHR10133">
    <property type="entry name" value="DNA POLYMERASE I"/>
    <property type="match status" value="1"/>
</dbReference>
<dbReference type="GO" id="GO:0003887">
    <property type="term" value="F:DNA-directed DNA polymerase activity"/>
    <property type="evidence" value="ECO:0007669"/>
    <property type="project" value="UniProtKB-UniRule"/>
</dbReference>
<dbReference type="PANTHER" id="PTHR10133:SF27">
    <property type="entry name" value="DNA POLYMERASE NU"/>
    <property type="match status" value="1"/>
</dbReference>
<evidence type="ECO:0000256" key="11">
    <source>
        <dbReference type="ARBA" id="ARBA00022932"/>
    </source>
</evidence>
<dbReference type="Gene3D" id="3.30.420.10">
    <property type="entry name" value="Ribonuclease H-like superfamily/Ribonuclease H"/>
    <property type="match status" value="1"/>
</dbReference>
<keyword evidence="5 17" id="KW-0548">Nucleotidyltransferase</keyword>
<dbReference type="SMART" id="SM00475">
    <property type="entry name" value="53EXOc"/>
    <property type="match status" value="1"/>
</dbReference>
<evidence type="ECO:0000256" key="10">
    <source>
        <dbReference type="ARBA" id="ARBA00022839"/>
    </source>
</evidence>
<dbReference type="AlphaFoldDB" id="A0AAN0K606"/>
<evidence type="ECO:0000256" key="16">
    <source>
        <dbReference type="NCBIfam" id="TIGR00593"/>
    </source>
</evidence>
<dbReference type="Pfam" id="PF01367">
    <property type="entry name" value="5_3_exonuc"/>
    <property type="match status" value="1"/>
</dbReference>
<dbReference type="InterPro" id="IPR036279">
    <property type="entry name" value="5-3_exonuclease_C_sf"/>
</dbReference>
<dbReference type="GO" id="GO:0006302">
    <property type="term" value="P:double-strand break repair"/>
    <property type="evidence" value="ECO:0007669"/>
    <property type="project" value="TreeGrafter"/>
</dbReference>
<evidence type="ECO:0000259" key="18">
    <source>
        <dbReference type="SMART" id="SM00474"/>
    </source>
</evidence>
<proteinExistence type="inferred from homology"/>
<dbReference type="CDD" id="cd09859">
    <property type="entry name" value="PIN_53EXO"/>
    <property type="match status" value="1"/>
</dbReference>
<comment type="function">
    <text evidence="15">In addition to polymerase activity, this DNA polymerase exhibits 3'-5' and 5'-3' exonuclease activity.</text>
</comment>
<evidence type="ECO:0000256" key="2">
    <source>
        <dbReference type="ARBA" id="ARBA00012417"/>
    </source>
</evidence>
<dbReference type="Gene3D" id="1.20.1060.10">
    <property type="entry name" value="Taq DNA Polymerase, Chain T, domain 4"/>
    <property type="match status" value="1"/>
</dbReference>
<dbReference type="Gene3D" id="3.30.70.370">
    <property type="match status" value="1"/>
</dbReference>
<comment type="similarity">
    <text evidence="1 17">Belongs to the DNA polymerase type-A family.</text>
</comment>
<keyword evidence="10" id="KW-0269">Exonuclease</keyword>
<comment type="catalytic activity">
    <reaction evidence="14 17">
        <text>DNA(n) + a 2'-deoxyribonucleoside 5'-triphosphate = DNA(n+1) + diphosphate</text>
        <dbReference type="Rhea" id="RHEA:22508"/>
        <dbReference type="Rhea" id="RHEA-COMP:17339"/>
        <dbReference type="Rhea" id="RHEA-COMP:17340"/>
        <dbReference type="ChEBI" id="CHEBI:33019"/>
        <dbReference type="ChEBI" id="CHEBI:61560"/>
        <dbReference type="ChEBI" id="CHEBI:173112"/>
        <dbReference type="EC" id="2.7.7.7"/>
    </reaction>
</comment>
<dbReference type="InterPro" id="IPR001098">
    <property type="entry name" value="DNA-dir_DNA_pol_A_palm_dom"/>
</dbReference>
<dbReference type="GO" id="GO:0008409">
    <property type="term" value="F:5'-3' exonuclease activity"/>
    <property type="evidence" value="ECO:0007669"/>
    <property type="project" value="InterPro"/>
</dbReference>
<evidence type="ECO:0000256" key="13">
    <source>
        <dbReference type="ARBA" id="ARBA00023204"/>
    </source>
</evidence>
<dbReference type="InterPro" id="IPR054690">
    <property type="entry name" value="DNA_polI_exonuclease"/>
</dbReference>
<evidence type="ECO:0000259" key="20">
    <source>
        <dbReference type="SMART" id="SM00482"/>
    </source>
</evidence>
<evidence type="ECO:0000256" key="4">
    <source>
        <dbReference type="ARBA" id="ARBA00022679"/>
    </source>
</evidence>
<dbReference type="GO" id="GO:0006261">
    <property type="term" value="P:DNA-templated DNA replication"/>
    <property type="evidence" value="ECO:0007669"/>
    <property type="project" value="UniProtKB-UniRule"/>
</dbReference>
<dbReference type="FunFam" id="1.10.150.20:FF:000002">
    <property type="entry name" value="DNA polymerase I"/>
    <property type="match status" value="1"/>
</dbReference>
<evidence type="ECO:0000313" key="22">
    <source>
        <dbReference type="Proteomes" id="UP001431656"/>
    </source>
</evidence>
<evidence type="ECO:0000256" key="5">
    <source>
        <dbReference type="ARBA" id="ARBA00022695"/>
    </source>
</evidence>
<organism evidence="21 22">
    <name type="scientific">Brooklawnia propionicigenes</name>
    <dbReference type="NCBI Taxonomy" id="3041175"/>
    <lineage>
        <taxon>Bacteria</taxon>
        <taxon>Bacillati</taxon>
        <taxon>Actinomycetota</taxon>
        <taxon>Actinomycetes</taxon>
        <taxon>Propionibacteriales</taxon>
        <taxon>Propionibacteriaceae</taxon>
        <taxon>Brooklawnia</taxon>
    </lineage>
</organism>
<keyword evidence="12 17" id="KW-0238">DNA-binding</keyword>
<dbReference type="EMBL" id="AP028056">
    <property type="protein sequence ID" value="BEH01216.1"/>
    <property type="molecule type" value="Genomic_DNA"/>
</dbReference>
<dbReference type="InterPro" id="IPR036397">
    <property type="entry name" value="RNaseH_sf"/>
</dbReference>
<feature type="domain" description="DNA-directed DNA polymerase family A palm" evidence="20">
    <location>
        <begin position="653"/>
        <end position="860"/>
    </location>
</feature>
<dbReference type="Gene3D" id="3.40.50.1010">
    <property type="entry name" value="5'-nuclease"/>
    <property type="match status" value="1"/>
</dbReference>
<dbReference type="InterPro" id="IPR002421">
    <property type="entry name" value="5-3_exonuclease"/>
</dbReference>
<dbReference type="FunFam" id="3.40.50.1010:FF:000001">
    <property type="entry name" value="DNA polymerase I"/>
    <property type="match status" value="1"/>
</dbReference>
<dbReference type="SUPFAM" id="SSF56672">
    <property type="entry name" value="DNA/RNA polymerases"/>
    <property type="match status" value="1"/>
</dbReference>
<dbReference type="InterPro" id="IPR020046">
    <property type="entry name" value="5-3_exonucl_a-hlix_arch_N"/>
</dbReference>
<evidence type="ECO:0000259" key="19">
    <source>
        <dbReference type="SMART" id="SM00475"/>
    </source>
</evidence>
<gene>
    <name evidence="17 21" type="primary">polA</name>
    <name evidence="21" type="ORF">brsh051_04970</name>
</gene>